<dbReference type="STRING" id="1403537.Q428_00450"/>
<dbReference type="Pfam" id="PF00488">
    <property type="entry name" value="MutS_V"/>
    <property type="match status" value="1"/>
</dbReference>
<evidence type="ECO:0000313" key="7">
    <source>
        <dbReference type="EMBL" id="EYE89798.1"/>
    </source>
</evidence>
<feature type="coiled-coil region" evidence="4">
    <location>
        <begin position="46"/>
        <end position="97"/>
    </location>
</feature>
<proteinExistence type="predicted"/>
<reference evidence="7 8" key="1">
    <citation type="journal article" date="2014" name="Genome Announc.">
        <title>Draft Genome Sequence of Fervidicella metallireducens Strain AeBT, an Iron-Reducing Thermoanaerobe from the Great Artesian Basin.</title>
        <authorList>
            <person name="Patel B.K."/>
        </authorList>
    </citation>
    <scope>NUCLEOTIDE SEQUENCE [LARGE SCALE GENOMIC DNA]</scope>
    <source>
        <strain evidence="7 8">AeB</strain>
    </source>
</reference>
<dbReference type="Gene3D" id="3.40.50.300">
    <property type="entry name" value="P-loop containing nucleotide triphosphate hydrolases"/>
    <property type="match status" value="1"/>
</dbReference>
<dbReference type="SMART" id="SM00534">
    <property type="entry name" value="MUTSac"/>
    <property type="match status" value="1"/>
</dbReference>
<feature type="domain" description="DNA mismatch repair protein MutS core" evidence="5">
    <location>
        <begin position="12"/>
        <end position="320"/>
    </location>
</feature>
<sequence>MEFMNKHTFKSLEMDYIFSMISPKTPYGIQLKSESRPYLIGEEEDLKRELDEIEGLIDLTDKYQQEFREIKSILRNIKEIRGSLKRAENNIVLEEVEFFEIKNFLFSIKDISLIQQRIENISEKLKLSRAQDLESLLDPEGTESRTFYIYDNYSDSLKRFREEKRKLQREYELERKEIISQVEAFIGGKLKLNGEINILKTDTERFNKAISCPYLSQESSTILMTTFKVKSNEKLNEISDKLEEIKILEDREEFGIRRNLTEKIAENINILNNIISKIAYFDYSLSKAKFAKQINGIKPIISDREEIKVSNGRHIKLERLLKDKGKGFVPVSFSIRRGVTVITGANMGGKTVNLKVAGILAAMTQYGLFVPAEEFRTCLFDYIYFSIGDMQSIDTGLSTFGSEISGMKEILNYSEKRGLILVDELARGTNPEEGYAISRAIVRYLKDKNALTLFTTHFDGITREKGIEHLRVIGLKNMDFKGLLNNNEIKEKGIDLILDNMDYRLERIEGEYSVPKDAINIARLMGLNEIVLKNAEEILKEGSEDVNE</sequence>
<dbReference type="InterPro" id="IPR045076">
    <property type="entry name" value="MutS"/>
</dbReference>
<evidence type="ECO:0000259" key="5">
    <source>
        <dbReference type="SMART" id="SM00533"/>
    </source>
</evidence>
<organism evidence="7 8">
    <name type="scientific">Fervidicella metallireducens AeB</name>
    <dbReference type="NCBI Taxonomy" id="1403537"/>
    <lineage>
        <taxon>Bacteria</taxon>
        <taxon>Bacillati</taxon>
        <taxon>Bacillota</taxon>
        <taxon>Clostridia</taxon>
        <taxon>Eubacteriales</taxon>
        <taxon>Clostridiaceae</taxon>
        <taxon>Fervidicella</taxon>
    </lineage>
</organism>
<dbReference type="Proteomes" id="UP000019681">
    <property type="component" value="Unassembled WGS sequence"/>
</dbReference>
<dbReference type="AlphaFoldDB" id="A0A017RYD6"/>
<keyword evidence="1" id="KW-0547">Nucleotide-binding</keyword>
<dbReference type="InterPro" id="IPR027417">
    <property type="entry name" value="P-loop_NTPase"/>
</dbReference>
<keyword evidence="4" id="KW-0175">Coiled coil</keyword>
<dbReference type="OrthoDB" id="9777812at2"/>
<keyword evidence="8" id="KW-1185">Reference proteome</keyword>
<protein>
    <submittedName>
        <fullName evidence="7">Methionine ABC transporter substrate-binding protein</fullName>
    </submittedName>
</protein>
<evidence type="ECO:0000256" key="1">
    <source>
        <dbReference type="ARBA" id="ARBA00022741"/>
    </source>
</evidence>
<dbReference type="InterPro" id="IPR007696">
    <property type="entry name" value="DNA_mismatch_repair_MutS_core"/>
</dbReference>
<evidence type="ECO:0000313" key="8">
    <source>
        <dbReference type="Proteomes" id="UP000019681"/>
    </source>
</evidence>
<dbReference type="RefSeq" id="WP_035377159.1">
    <property type="nucleotide sequence ID" value="NZ_AZQP01000001.1"/>
</dbReference>
<evidence type="ECO:0000256" key="3">
    <source>
        <dbReference type="ARBA" id="ARBA00023125"/>
    </source>
</evidence>
<dbReference type="GO" id="GO:0005524">
    <property type="term" value="F:ATP binding"/>
    <property type="evidence" value="ECO:0007669"/>
    <property type="project" value="UniProtKB-KW"/>
</dbReference>
<dbReference type="SUPFAM" id="SSF52540">
    <property type="entry name" value="P-loop containing nucleoside triphosphate hydrolases"/>
    <property type="match status" value="1"/>
</dbReference>
<dbReference type="GO" id="GO:0006298">
    <property type="term" value="P:mismatch repair"/>
    <property type="evidence" value="ECO:0007669"/>
    <property type="project" value="InterPro"/>
</dbReference>
<feature type="domain" description="DNA mismatch repair proteins mutS family" evidence="6">
    <location>
        <begin position="337"/>
        <end position="540"/>
    </location>
</feature>
<evidence type="ECO:0000259" key="6">
    <source>
        <dbReference type="SMART" id="SM00534"/>
    </source>
</evidence>
<comment type="caution">
    <text evidence="7">The sequence shown here is derived from an EMBL/GenBank/DDBJ whole genome shotgun (WGS) entry which is preliminary data.</text>
</comment>
<dbReference type="GO" id="GO:0030983">
    <property type="term" value="F:mismatched DNA binding"/>
    <property type="evidence" value="ECO:0007669"/>
    <property type="project" value="InterPro"/>
</dbReference>
<dbReference type="InterPro" id="IPR000432">
    <property type="entry name" value="DNA_mismatch_repair_MutS_C"/>
</dbReference>
<dbReference type="GO" id="GO:0140664">
    <property type="term" value="F:ATP-dependent DNA damage sensor activity"/>
    <property type="evidence" value="ECO:0007669"/>
    <property type="project" value="InterPro"/>
</dbReference>
<keyword evidence="2" id="KW-0067">ATP-binding</keyword>
<keyword evidence="3" id="KW-0238">DNA-binding</keyword>
<dbReference type="PANTHER" id="PTHR11361:SF14">
    <property type="entry name" value="DNA MISMATCH REPAIR PROTEIN MUTS, TYPE 2"/>
    <property type="match status" value="1"/>
</dbReference>
<dbReference type="InterPro" id="IPR036187">
    <property type="entry name" value="DNA_mismatch_repair_MutS_sf"/>
</dbReference>
<dbReference type="SMART" id="SM00533">
    <property type="entry name" value="MUTSd"/>
    <property type="match status" value="1"/>
</dbReference>
<name>A0A017RYD6_9CLOT</name>
<dbReference type="PANTHER" id="PTHR11361">
    <property type="entry name" value="DNA MISMATCH REPAIR PROTEIN MUTS FAMILY MEMBER"/>
    <property type="match status" value="1"/>
</dbReference>
<dbReference type="EMBL" id="AZQP01000001">
    <property type="protein sequence ID" value="EYE89798.1"/>
    <property type="molecule type" value="Genomic_DNA"/>
</dbReference>
<evidence type="ECO:0000256" key="4">
    <source>
        <dbReference type="SAM" id="Coils"/>
    </source>
</evidence>
<evidence type="ECO:0000256" key="2">
    <source>
        <dbReference type="ARBA" id="ARBA00022840"/>
    </source>
</evidence>
<accession>A0A017RYD6</accession>
<dbReference type="SUPFAM" id="SSF48334">
    <property type="entry name" value="DNA repair protein MutS, domain III"/>
    <property type="match status" value="1"/>
</dbReference>
<feature type="coiled-coil region" evidence="4">
    <location>
        <begin position="150"/>
        <end position="177"/>
    </location>
</feature>
<gene>
    <name evidence="7" type="ORF">Q428_00450</name>
</gene>